<dbReference type="GeneID" id="9533187"/>
<sequence length="532" mass="59603">MPHRVADFLRSSTETFSAAAVNTIKSSIRPQQQAPVRRRIERFPSYDPSLSEQYDEIPYLMYAPEPAPVKEKKELAKRERKEKDKMLKSHKKDKTNHRISLPFGRSREIHENPHAALDWKIESPPIIFFGDAESSSGALVSGQMIIEVKDEHLEIENFSAALNIHVHQKKPFMANCADCLDQYTELKKWTFLSHPTTLRKGRHQYPFSILLEGHLPASLDTPLVSIAYEFKSEVTLAKNARISALPIKFWKDFDVKRSLVQPDTPHHSVRVFPPTNIKAGADYDQIIHSTGSQHAVQLRLDGLTTVNDATKTVEYWKLKKITWKLEETIKTVAPACKKHQPTTPAEGSAPVAQKGASRTETRVLGERHMHDGWKSDYTATDGHVEFGFEYGVAASLLASSKNGAPGFACDSRSLDGTSVSHALMIEMVVSKEWRPPASRTSRRRRARAASCACSTTSCSPSAPVSAVSWDNEARRSTATCLRARQRTPTRSHRLRGAGDARCAPDEPRAEGMNTCRMGHMEPIWHCVLYGCT</sequence>
<feature type="compositionally biased region" description="Basic and acidic residues" evidence="1">
    <location>
        <begin position="71"/>
        <end position="87"/>
    </location>
</feature>
<evidence type="ECO:0000313" key="3">
    <source>
        <dbReference type="EMBL" id="EEY17063.1"/>
    </source>
</evidence>
<dbReference type="Proteomes" id="UP000008698">
    <property type="component" value="Unassembled WGS sequence"/>
</dbReference>
<gene>
    <name evidence="3" type="ORF">VDBG_03172</name>
</gene>
<reference evidence="4" key="1">
    <citation type="journal article" date="2011" name="PLoS Pathog.">
        <title>Comparative genomics yields insights into niche adaptation of plant vascular wilt pathogens.</title>
        <authorList>
            <person name="Klosterman S.J."/>
            <person name="Subbarao K.V."/>
            <person name="Kang S."/>
            <person name="Veronese P."/>
            <person name="Gold S.E."/>
            <person name="Thomma B.P.H.J."/>
            <person name="Chen Z."/>
            <person name="Henrissat B."/>
            <person name="Lee Y.-H."/>
            <person name="Park J."/>
            <person name="Garcia-Pedrajas M.D."/>
            <person name="Barbara D.J."/>
            <person name="Anchieta A."/>
            <person name="de Jonge R."/>
            <person name="Santhanam P."/>
            <person name="Maruthachalam K."/>
            <person name="Atallah Z."/>
            <person name="Amyotte S.G."/>
            <person name="Paz Z."/>
            <person name="Inderbitzin P."/>
            <person name="Hayes R.J."/>
            <person name="Heiman D.I."/>
            <person name="Young S."/>
            <person name="Zeng Q."/>
            <person name="Engels R."/>
            <person name="Galagan J."/>
            <person name="Cuomo C.A."/>
            <person name="Dobinson K.F."/>
            <person name="Ma L.-J."/>
        </authorList>
    </citation>
    <scope>NUCLEOTIDE SEQUENCE [LARGE SCALE GENOMIC DNA]</scope>
    <source>
        <strain evidence="4">VaMs.102 / ATCC MYA-4576 / FGSC 10136</strain>
    </source>
</reference>
<dbReference type="AlphaFoldDB" id="C9SDB1"/>
<dbReference type="EMBL" id="DS985216">
    <property type="protein sequence ID" value="EEY17063.1"/>
    <property type="molecule type" value="Genomic_DNA"/>
</dbReference>
<protein>
    <submittedName>
        <fullName evidence="3">LDB19</fullName>
    </submittedName>
</protein>
<organism evidence="4">
    <name type="scientific">Verticillium alfalfae (strain VaMs.102 / ATCC MYA-4576 / FGSC 10136)</name>
    <name type="common">Verticillium wilt of alfalfa</name>
    <name type="synonym">Verticillium albo-atrum</name>
    <dbReference type="NCBI Taxonomy" id="526221"/>
    <lineage>
        <taxon>Eukaryota</taxon>
        <taxon>Fungi</taxon>
        <taxon>Dikarya</taxon>
        <taxon>Ascomycota</taxon>
        <taxon>Pezizomycotina</taxon>
        <taxon>Sordariomycetes</taxon>
        <taxon>Hypocreomycetidae</taxon>
        <taxon>Glomerellales</taxon>
        <taxon>Plectosphaerellaceae</taxon>
        <taxon>Verticillium</taxon>
    </lineage>
</organism>
<dbReference type="RefSeq" id="XP_003007033.1">
    <property type="nucleotide sequence ID" value="XM_003006987.1"/>
</dbReference>
<dbReference type="OrthoDB" id="3832628at2759"/>
<dbReference type="InterPro" id="IPR024391">
    <property type="entry name" value="LDB19_N"/>
</dbReference>
<dbReference type="Gene3D" id="2.60.40.640">
    <property type="match status" value="1"/>
</dbReference>
<dbReference type="STRING" id="526221.C9SDB1"/>
<feature type="region of interest" description="Disordered" evidence="1">
    <location>
        <begin position="71"/>
        <end position="95"/>
    </location>
</feature>
<dbReference type="eggNOG" id="ENOG502QS9U">
    <property type="taxonomic scope" value="Eukaryota"/>
</dbReference>
<feature type="region of interest" description="Disordered" evidence="1">
    <location>
        <begin position="337"/>
        <end position="358"/>
    </location>
</feature>
<dbReference type="HOGENOM" id="CLU_026015_1_0_1"/>
<evidence type="ECO:0000256" key="1">
    <source>
        <dbReference type="SAM" id="MobiDB-lite"/>
    </source>
</evidence>
<accession>C9SDB1</accession>
<feature type="domain" description="LDB19 N-terminal" evidence="2">
    <location>
        <begin position="165"/>
        <end position="340"/>
    </location>
</feature>
<evidence type="ECO:0000313" key="4">
    <source>
        <dbReference type="Proteomes" id="UP000008698"/>
    </source>
</evidence>
<proteinExistence type="predicted"/>
<feature type="compositionally biased region" description="Basic and acidic residues" evidence="1">
    <location>
        <begin position="496"/>
        <end position="505"/>
    </location>
</feature>
<feature type="region of interest" description="Disordered" evidence="1">
    <location>
        <begin position="484"/>
        <end position="505"/>
    </location>
</feature>
<keyword evidence="4" id="KW-1185">Reference proteome</keyword>
<dbReference type="Pfam" id="PF13002">
    <property type="entry name" value="LDB19"/>
    <property type="match status" value="1"/>
</dbReference>
<feature type="compositionally biased region" description="Basic residues" evidence="1">
    <location>
        <begin position="484"/>
        <end position="495"/>
    </location>
</feature>
<name>C9SDB1_VERA1</name>
<dbReference type="KEGG" id="val:VDBG_03172"/>
<dbReference type="InterPro" id="IPR014752">
    <property type="entry name" value="Arrestin-like_C"/>
</dbReference>
<evidence type="ECO:0000259" key="2">
    <source>
        <dbReference type="Pfam" id="PF13002"/>
    </source>
</evidence>